<dbReference type="GO" id="GO:0052621">
    <property type="term" value="F:diguanylate cyclase activity"/>
    <property type="evidence" value="ECO:0007669"/>
    <property type="project" value="UniProtKB-EC"/>
</dbReference>
<gene>
    <name evidence="1" type="ORF">IAA08_04825</name>
</gene>
<reference evidence="1" key="2">
    <citation type="submission" date="2021-04" db="EMBL/GenBank/DDBJ databases">
        <authorList>
            <person name="Gilroy R."/>
        </authorList>
    </citation>
    <scope>NUCLEOTIDE SEQUENCE</scope>
    <source>
        <strain evidence="1">CHK192-9172</strain>
    </source>
</reference>
<dbReference type="EC" id="2.7.7.65" evidence="1"/>
<keyword evidence="1" id="KW-0548">Nucleotidyltransferase</keyword>
<comment type="caution">
    <text evidence="1">The sequence shown here is derived from an EMBL/GenBank/DDBJ whole genome shotgun (WGS) entry which is preliminary data.</text>
</comment>
<dbReference type="Gene3D" id="3.30.70.270">
    <property type="match status" value="1"/>
</dbReference>
<sequence length="159" mass="18605">MLRQFAKILTGVGRQDDIAVRMREDEFLLYFSNLQDTHIAEKKARCIQKSFADAIDRQYSELRLYRTSGLNGRVLKTEVCRKWEKVREVKQLNRSMIEILALAIEFRIGETGAHVQNRTLRTERRENTIWSQAVALADVYDALTSKRCETLKKVLRSRV</sequence>
<dbReference type="InterPro" id="IPR043128">
    <property type="entry name" value="Rev_trsase/Diguanyl_cyclase"/>
</dbReference>
<evidence type="ECO:0000313" key="2">
    <source>
        <dbReference type="Proteomes" id="UP000824024"/>
    </source>
</evidence>
<evidence type="ECO:0000313" key="1">
    <source>
        <dbReference type="EMBL" id="HIZ07243.1"/>
    </source>
</evidence>
<protein>
    <submittedName>
        <fullName evidence="1">Diguanylate cyclase</fullName>
        <ecNumber evidence="1">2.7.7.65</ecNumber>
    </submittedName>
</protein>
<name>A0A9D2IG91_9FIRM</name>
<accession>A0A9D2IG91</accession>
<dbReference type="InterPro" id="IPR029787">
    <property type="entry name" value="Nucleotide_cyclase"/>
</dbReference>
<reference evidence="1" key="1">
    <citation type="journal article" date="2021" name="PeerJ">
        <title>Extensive microbial diversity within the chicken gut microbiome revealed by metagenomics and culture.</title>
        <authorList>
            <person name="Gilroy R."/>
            <person name="Ravi A."/>
            <person name="Getino M."/>
            <person name="Pursley I."/>
            <person name="Horton D.L."/>
            <person name="Alikhan N.F."/>
            <person name="Baker D."/>
            <person name="Gharbi K."/>
            <person name="Hall N."/>
            <person name="Watson M."/>
            <person name="Adriaenssens E.M."/>
            <person name="Foster-Nyarko E."/>
            <person name="Jarju S."/>
            <person name="Secka A."/>
            <person name="Antonio M."/>
            <person name="Oren A."/>
            <person name="Chaudhuri R.R."/>
            <person name="La Ragione R."/>
            <person name="Hildebrand F."/>
            <person name="Pallen M.J."/>
        </authorList>
    </citation>
    <scope>NUCLEOTIDE SEQUENCE</scope>
    <source>
        <strain evidence="1">CHK192-9172</strain>
    </source>
</reference>
<organism evidence="1 2">
    <name type="scientific">Candidatus Eubacterium avistercoris</name>
    <dbReference type="NCBI Taxonomy" id="2838567"/>
    <lineage>
        <taxon>Bacteria</taxon>
        <taxon>Bacillati</taxon>
        <taxon>Bacillota</taxon>
        <taxon>Clostridia</taxon>
        <taxon>Eubacteriales</taxon>
        <taxon>Eubacteriaceae</taxon>
        <taxon>Eubacterium</taxon>
    </lineage>
</organism>
<dbReference type="AlphaFoldDB" id="A0A9D2IG91"/>
<proteinExistence type="predicted"/>
<keyword evidence="1" id="KW-0808">Transferase</keyword>
<dbReference type="EMBL" id="DXCH01000137">
    <property type="protein sequence ID" value="HIZ07243.1"/>
    <property type="molecule type" value="Genomic_DNA"/>
</dbReference>
<dbReference type="Proteomes" id="UP000824024">
    <property type="component" value="Unassembled WGS sequence"/>
</dbReference>
<dbReference type="SUPFAM" id="SSF55073">
    <property type="entry name" value="Nucleotide cyclase"/>
    <property type="match status" value="1"/>
</dbReference>